<evidence type="ECO:0000313" key="2">
    <source>
        <dbReference type="EMBL" id="TDL25590.1"/>
    </source>
</evidence>
<feature type="region of interest" description="Disordered" evidence="1">
    <location>
        <begin position="439"/>
        <end position="512"/>
    </location>
</feature>
<feature type="region of interest" description="Disordered" evidence="1">
    <location>
        <begin position="366"/>
        <end position="385"/>
    </location>
</feature>
<dbReference type="VEuPathDB" id="FungiDB:BD410DRAFT_837081"/>
<reference evidence="2 3" key="1">
    <citation type="submission" date="2018-06" db="EMBL/GenBank/DDBJ databases">
        <title>A transcriptomic atlas of mushroom development highlights an independent origin of complex multicellularity.</title>
        <authorList>
            <consortium name="DOE Joint Genome Institute"/>
            <person name="Krizsan K."/>
            <person name="Almasi E."/>
            <person name="Merenyi Z."/>
            <person name="Sahu N."/>
            <person name="Viragh M."/>
            <person name="Koszo T."/>
            <person name="Mondo S."/>
            <person name="Kiss B."/>
            <person name="Balint B."/>
            <person name="Kues U."/>
            <person name="Barry K."/>
            <person name="Hegedus J.C."/>
            <person name="Henrissat B."/>
            <person name="Johnson J."/>
            <person name="Lipzen A."/>
            <person name="Ohm R."/>
            <person name="Nagy I."/>
            <person name="Pangilinan J."/>
            <person name="Yan J."/>
            <person name="Xiong Y."/>
            <person name="Grigoriev I.V."/>
            <person name="Hibbett D.S."/>
            <person name="Nagy L.G."/>
        </authorList>
    </citation>
    <scope>NUCLEOTIDE SEQUENCE [LARGE SCALE GENOMIC DNA]</scope>
    <source>
        <strain evidence="2 3">SZMC22713</strain>
    </source>
</reference>
<keyword evidence="3" id="KW-1185">Reference proteome</keyword>
<accession>A0A4Y7QFF0</accession>
<feature type="region of interest" description="Disordered" evidence="1">
    <location>
        <begin position="610"/>
        <end position="651"/>
    </location>
</feature>
<feature type="compositionally biased region" description="Polar residues" evidence="1">
    <location>
        <begin position="62"/>
        <end position="73"/>
    </location>
</feature>
<protein>
    <submittedName>
        <fullName evidence="2">Uncharacterized protein</fullName>
    </submittedName>
</protein>
<feature type="compositionally biased region" description="Polar residues" evidence="1">
    <location>
        <begin position="623"/>
        <end position="637"/>
    </location>
</feature>
<feature type="compositionally biased region" description="Basic residues" evidence="1">
    <location>
        <begin position="461"/>
        <end position="470"/>
    </location>
</feature>
<feature type="compositionally biased region" description="Polar residues" evidence="1">
    <location>
        <begin position="32"/>
        <end position="51"/>
    </location>
</feature>
<dbReference type="Proteomes" id="UP000294933">
    <property type="component" value="Unassembled WGS sequence"/>
</dbReference>
<organism evidence="2 3">
    <name type="scientific">Rickenella mellea</name>
    <dbReference type="NCBI Taxonomy" id="50990"/>
    <lineage>
        <taxon>Eukaryota</taxon>
        <taxon>Fungi</taxon>
        <taxon>Dikarya</taxon>
        <taxon>Basidiomycota</taxon>
        <taxon>Agaricomycotina</taxon>
        <taxon>Agaricomycetes</taxon>
        <taxon>Hymenochaetales</taxon>
        <taxon>Rickenellaceae</taxon>
        <taxon>Rickenella</taxon>
    </lineage>
</organism>
<proteinExistence type="predicted"/>
<feature type="compositionally biased region" description="Polar residues" evidence="1">
    <location>
        <begin position="441"/>
        <end position="459"/>
    </location>
</feature>
<evidence type="ECO:0000256" key="1">
    <source>
        <dbReference type="SAM" id="MobiDB-lite"/>
    </source>
</evidence>
<feature type="region of interest" description="Disordered" evidence="1">
    <location>
        <begin position="326"/>
        <end position="352"/>
    </location>
</feature>
<gene>
    <name evidence="2" type="ORF">BD410DRAFT_837081</name>
</gene>
<feature type="region of interest" description="Disordered" evidence="1">
    <location>
        <begin position="1"/>
        <end position="73"/>
    </location>
</feature>
<name>A0A4Y7QFF0_9AGAM</name>
<feature type="region of interest" description="Disordered" evidence="1">
    <location>
        <begin position="180"/>
        <end position="222"/>
    </location>
</feature>
<dbReference type="EMBL" id="ML170163">
    <property type="protein sequence ID" value="TDL25590.1"/>
    <property type="molecule type" value="Genomic_DNA"/>
</dbReference>
<dbReference type="AlphaFoldDB" id="A0A4Y7QFF0"/>
<sequence length="651" mass="70905">MERSSPRYYNPSDFVQFTSPSSSPSTNTTSNLQGSPQRQTTHNLMTRTTGGLSPASPHRPATNDQLSTPAPPHQTTMHYGFGVNTHPPTLPSSLPHSGGANFFVDDSPILPRRQLMHLPRDGPGIEGETMSPQSPHFHGSSYVSTFPPTLASPMHLHASLSMLDSYNTLSHSPFPYDSTASCSMEGSPVVPPSSSLHFSQSPITRTADGSPSPLQPGDTSNVVTLTPFPLSGHQRHARAMVENIPGFALPSGVHNEVAVYYSSCDYPAVLNLLSPRSSTTDSITTPSPRRLESGDFRVFPAAPRQLIMDGHISEDLPAVPFTSGYRRHRNSPGPPPQSSTFSPLAGNLAGNSNHTFARRDVRYPEIPLSPHQRLSPSPVPQTRIEAHPPLSSVQETFPGNVSPLAQNFQLRQYAHFSTASSHPSASQSRDEGGNFVEFLSRSGSADTPSNARASGSDHTSGLRRSRRSRPEHRPYFPHTSRQVTETPRIPDCPDANIAHSKCDTSPPNSKRRCKKCKKDGLAGCVRSVTKRKRNIRSPNRRLYLDQTTDTREEALFEGPTTSTQVIPAVQPNVSAIEQTTNEDTVGLHGRREGHSSYFTDLPVSRYPARTVSENFAENDDPQTRASTSAQPPHSGQPDNRAARATIQPPIH</sequence>
<evidence type="ECO:0000313" key="3">
    <source>
        <dbReference type="Proteomes" id="UP000294933"/>
    </source>
</evidence>
<feature type="compositionally biased region" description="Polar residues" evidence="1">
    <location>
        <begin position="192"/>
        <end position="209"/>
    </location>
</feature>
<feature type="compositionally biased region" description="Low complexity" evidence="1">
    <location>
        <begin position="18"/>
        <end position="31"/>
    </location>
</feature>